<organism evidence="3 4">
    <name type="scientific">Peptoniphilus asaccharolyticus DSM 20463</name>
    <dbReference type="NCBI Taxonomy" id="573058"/>
    <lineage>
        <taxon>Bacteria</taxon>
        <taxon>Bacillati</taxon>
        <taxon>Bacillota</taxon>
        <taxon>Tissierellia</taxon>
        <taxon>Tissierellales</taxon>
        <taxon>Peptoniphilaceae</taxon>
        <taxon>Peptoniphilus</taxon>
    </lineage>
</organism>
<dbReference type="Proteomes" id="UP000192368">
    <property type="component" value="Unassembled WGS sequence"/>
</dbReference>
<proteinExistence type="predicted"/>
<feature type="domain" description="Glycosyltransferase subfamily 4-like N-terminal" evidence="2">
    <location>
        <begin position="14"/>
        <end position="181"/>
    </location>
</feature>
<dbReference type="STRING" id="573058.SAMN00017477_0834"/>
<evidence type="ECO:0000313" key="3">
    <source>
        <dbReference type="EMBL" id="SMB85961.1"/>
    </source>
</evidence>
<dbReference type="PANTHER" id="PTHR45947">
    <property type="entry name" value="SULFOQUINOVOSYL TRANSFERASE SQD2"/>
    <property type="match status" value="1"/>
</dbReference>
<dbReference type="InterPro" id="IPR050194">
    <property type="entry name" value="Glycosyltransferase_grp1"/>
</dbReference>
<dbReference type="Pfam" id="PF00534">
    <property type="entry name" value="Glycos_transf_1"/>
    <property type="match status" value="1"/>
</dbReference>
<dbReference type="RefSeq" id="WP_084230476.1">
    <property type="nucleotide sequence ID" value="NZ_FWWR01000009.1"/>
</dbReference>
<dbReference type="InterPro" id="IPR028098">
    <property type="entry name" value="Glyco_trans_4-like_N"/>
</dbReference>
<dbReference type="PANTHER" id="PTHR45947:SF3">
    <property type="entry name" value="SULFOQUINOVOSYL TRANSFERASE SQD2"/>
    <property type="match status" value="1"/>
</dbReference>
<evidence type="ECO:0000313" key="4">
    <source>
        <dbReference type="Proteomes" id="UP000192368"/>
    </source>
</evidence>
<keyword evidence="3" id="KW-0808">Transferase</keyword>
<evidence type="ECO:0000259" key="1">
    <source>
        <dbReference type="Pfam" id="PF00534"/>
    </source>
</evidence>
<protein>
    <submittedName>
        <fullName evidence="3">1,2-diacylglycerol 3-alpha-glucosyltransferase</fullName>
    </submittedName>
</protein>
<dbReference type="OrthoDB" id="9802525at2"/>
<sequence>MKVLIATDLYKPQINGVVTSVLNLSEELRKLGVEVRILTLSNSFKSHYENGVYYISSFPVKVYPDIRASLSVIDPIILSAIEWRPDIIHTQNEFSTFNFARIIATAAKCPIVHTYHTMYEHYVKYVTKHQKAGEKFLHSFLKRVFKSCQRVIAPTAKAKESLIDMGMNVEIDVIPTGIDLSKFSNEVDILEKNQIKEKYNIEKDDFLFMFLGRVAKEKNLDEVIENFVKLQRDYANISFLIVGGGPYLDELKKKVSHEKIVFTGMVSPDEVGKYYGVGDAFLCASQSETQGLTFVEALANSLPLLCKPDECLDGLLEVGFNGYYFNNYIEFKESAEVLFDKVVRDKLRKNAYISSKKYSKENFAMEVLELYKMVLLNYNYISLPKRPIVKVKKMVKKYKTSKNN</sequence>
<dbReference type="SUPFAM" id="SSF53756">
    <property type="entry name" value="UDP-Glycosyltransferase/glycogen phosphorylase"/>
    <property type="match status" value="1"/>
</dbReference>
<reference evidence="4" key="1">
    <citation type="submission" date="2017-04" db="EMBL/GenBank/DDBJ databases">
        <authorList>
            <person name="Varghese N."/>
            <person name="Submissions S."/>
        </authorList>
    </citation>
    <scope>NUCLEOTIDE SEQUENCE [LARGE SCALE GENOMIC DNA]</scope>
    <source>
        <strain evidence="4">DSM 20463</strain>
    </source>
</reference>
<dbReference type="AlphaFoldDB" id="A0A1W1UYZ1"/>
<evidence type="ECO:0000259" key="2">
    <source>
        <dbReference type="Pfam" id="PF13439"/>
    </source>
</evidence>
<keyword evidence="4" id="KW-1185">Reference proteome</keyword>
<dbReference type="Gene3D" id="3.40.50.2000">
    <property type="entry name" value="Glycogen Phosphorylase B"/>
    <property type="match status" value="2"/>
</dbReference>
<dbReference type="InterPro" id="IPR001296">
    <property type="entry name" value="Glyco_trans_1"/>
</dbReference>
<dbReference type="GO" id="GO:0016758">
    <property type="term" value="F:hexosyltransferase activity"/>
    <property type="evidence" value="ECO:0007669"/>
    <property type="project" value="TreeGrafter"/>
</dbReference>
<gene>
    <name evidence="3" type="ORF">SAMN00017477_0834</name>
</gene>
<feature type="domain" description="Glycosyl transferase family 1" evidence="1">
    <location>
        <begin position="192"/>
        <end position="349"/>
    </location>
</feature>
<accession>A0A1W1UYZ1</accession>
<dbReference type="EMBL" id="FWWR01000009">
    <property type="protein sequence ID" value="SMB85961.1"/>
    <property type="molecule type" value="Genomic_DNA"/>
</dbReference>
<name>A0A1W1UYZ1_PEPAS</name>
<dbReference type="Pfam" id="PF13439">
    <property type="entry name" value="Glyco_transf_4"/>
    <property type="match status" value="1"/>
</dbReference>